<dbReference type="AlphaFoldDB" id="A0A850T930"/>
<keyword evidence="2" id="KW-0812">Transmembrane</keyword>
<dbReference type="Proteomes" id="UP000553343">
    <property type="component" value="Unassembled WGS sequence"/>
</dbReference>
<organism evidence="4 5">
    <name type="scientific">Desulfobacter latus</name>
    <dbReference type="NCBI Taxonomy" id="2292"/>
    <lineage>
        <taxon>Bacteria</taxon>
        <taxon>Pseudomonadati</taxon>
        <taxon>Thermodesulfobacteriota</taxon>
        <taxon>Desulfobacteria</taxon>
        <taxon>Desulfobacterales</taxon>
        <taxon>Desulfobacteraceae</taxon>
        <taxon>Desulfobacter</taxon>
    </lineage>
</organism>
<dbReference type="Pfam" id="PF18766">
    <property type="entry name" value="SWI2_SNF2"/>
    <property type="match status" value="1"/>
</dbReference>
<evidence type="ECO:0000259" key="3">
    <source>
        <dbReference type="Pfam" id="PF18766"/>
    </source>
</evidence>
<name>A0A850T930_9BACT</name>
<feature type="domain" description="SWI2/SNF2 ATPase" evidence="3">
    <location>
        <begin position="30"/>
        <end position="109"/>
    </location>
</feature>
<dbReference type="InterPro" id="IPR051268">
    <property type="entry name" value="Type-I_R_enzyme_R_subunit"/>
</dbReference>
<gene>
    <name evidence="4" type="ORF">HXW94_13775</name>
</gene>
<evidence type="ECO:0000313" key="4">
    <source>
        <dbReference type="EMBL" id="NWH06042.1"/>
    </source>
</evidence>
<dbReference type="GO" id="GO:0009307">
    <property type="term" value="P:DNA restriction-modification system"/>
    <property type="evidence" value="ECO:0007669"/>
    <property type="project" value="UniProtKB-KW"/>
</dbReference>
<keyword evidence="1" id="KW-0680">Restriction system</keyword>
<sequence>MAGKTHWGAERLLHPKTLLEILQSFVVFSTLFFGLTGTPISGLDRNTFKLFGASNDPGRYLNRYSYKQSIRDEATLPVKFEPRLVELRIDRETIDKGFEELAEQNNLSEEEKTFISQKAGKLAHLLKAPKRITAIADDI</sequence>
<dbReference type="EMBL" id="JACADJ010000056">
    <property type="protein sequence ID" value="NWH06042.1"/>
    <property type="molecule type" value="Genomic_DNA"/>
</dbReference>
<evidence type="ECO:0000256" key="1">
    <source>
        <dbReference type="ARBA" id="ARBA00022747"/>
    </source>
</evidence>
<accession>A0A850T930</accession>
<evidence type="ECO:0000256" key="2">
    <source>
        <dbReference type="SAM" id="Phobius"/>
    </source>
</evidence>
<dbReference type="RefSeq" id="WP_178367497.1">
    <property type="nucleotide sequence ID" value="NZ_JACADJ010000056.1"/>
</dbReference>
<keyword evidence="2" id="KW-0472">Membrane</keyword>
<keyword evidence="2" id="KW-1133">Transmembrane helix</keyword>
<dbReference type="InterPro" id="IPR040980">
    <property type="entry name" value="SWI2_SNF2"/>
</dbReference>
<feature type="transmembrane region" description="Helical" evidence="2">
    <location>
        <begin position="21"/>
        <end position="40"/>
    </location>
</feature>
<evidence type="ECO:0000313" key="5">
    <source>
        <dbReference type="Proteomes" id="UP000553343"/>
    </source>
</evidence>
<dbReference type="PANTHER" id="PTHR30195">
    <property type="entry name" value="TYPE I SITE-SPECIFIC DEOXYRIBONUCLEASE PROTEIN SUBUNIT M AND R"/>
    <property type="match status" value="1"/>
</dbReference>
<comment type="caution">
    <text evidence="4">The sequence shown here is derived from an EMBL/GenBank/DDBJ whole genome shotgun (WGS) entry which is preliminary data.</text>
</comment>
<dbReference type="PANTHER" id="PTHR30195:SF15">
    <property type="entry name" value="TYPE I RESTRICTION ENZYME HINDI ENDONUCLEASE SUBUNIT"/>
    <property type="match status" value="1"/>
</dbReference>
<keyword evidence="5" id="KW-1185">Reference proteome</keyword>
<proteinExistence type="predicted"/>
<protein>
    <recommendedName>
        <fullName evidence="3">SWI2/SNF2 ATPase domain-containing protein</fullName>
    </recommendedName>
</protein>
<reference evidence="4 5" key="1">
    <citation type="submission" date="2020-06" db="EMBL/GenBank/DDBJ databases">
        <title>High-quality draft genome of sulfate reducer Desulfobacter latus type strain AcrS2 isolated from marine sediment.</title>
        <authorList>
            <person name="Hoppe M."/>
            <person name="Larsen C.K."/>
            <person name="Marshall I.P.G."/>
            <person name="Schramm A."/>
            <person name="Marietou A.G."/>
        </authorList>
    </citation>
    <scope>NUCLEOTIDE SEQUENCE [LARGE SCALE GENOMIC DNA]</scope>
    <source>
        <strain evidence="4 5">AcRS2</strain>
    </source>
</reference>